<dbReference type="SUPFAM" id="SSF48179">
    <property type="entry name" value="6-phosphogluconate dehydrogenase C-terminal domain-like"/>
    <property type="match status" value="1"/>
</dbReference>
<dbReference type="InterPro" id="IPR013131">
    <property type="entry name" value="Mannitol_DH_N"/>
</dbReference>
<feature type="domain" description="Mannitol dehydrogenase C-terminal" evidence="4">
    <location>
        <begin position="242"/>
        <end position="353"/>
    </location>
</feature>
<gene>
    <name evidence="5" type="ORF">HBA54_18485</name>
</gene>
<evidence type="ECO:0000313" key="5">
    <source>
        <dbReference type="EMBL" id="NIA70588.1"/>
    </source>
</evidence>
<dbReference type="EMBL" id="JAAQPH010000015">
    <property type="protein sequence ID" value="NIA70588.1"/>
    <property type="molecule type" value="Genomic_DNA"/>
</dbReference>
<sequence>MIKTPILQFGTSRFLQAHVDLFVSEALKKSEAAGPITVVQTSGDPARARRLKALALPAGFPVRVEGLRDGKPETYSKQITSVCRTLSTATDWAAVVRAAVEEAEFIISNTGDKGFLPNDSDDAPDFVQAMSYPAKLTQLLLARFRVNAKPLQVMPTELIAGNGDALRCRTLELAAAFGDDFVGYLQTDVVWVNSLVDRIVSKPLEPAGAVAEPYALWAIEDQPGLKLPCRHAAIKVVADLGAIEALKLYILNLGHSYLADRWLKAGSPEGATVREAMASPETRGRLEALYRDEVLPGFAAAGMGGEAGTYLAATLDRFANPYLEHRLSDIAQNHDAKIERRIAAFVNWARKSGDKGDKPVLTALMEAPAVVGQDA</sequence>
<evidence type="ECO:0000256" key="1">
    <source>
        <dbReference type="ARBA" id="ARBA00023002"/>
    </source>
</evidence>
<dbReference type="Gene3D" id="1.10.1040.10">
    <property type="entry name" value="N-(1-d-carboxylethyl)-l-norvaline Dehydrogenase, domain 2"/>
    <property type="match status" value="1"/>
</dbReference>
<feature type="domain" description="Mannitol dehydrogenase N-terminal" evidence="3">
    <location>
        <begin position="67"/>
        <end position="222"/>
    </location>
</feature>
<accession>A0A967K8Q5</accession>
<evidence type="ECO:0000259" key="3">
    <source>
        <dbReference type="Pfam" id="PF01232"/>
    </source>
</evidence>
<dbReference type="PANTHER" id="PTHR30524:SF0">
    <property type="entry name" value="ALTRONATE OXIDOREDUCTASE-RELATED"/>
    <property type="match status" value="1"/>
</dbReference>
<keyword evidence="1" id="KW-0560">Oxidoreductase</keyword>
<dbReference type="InterPro" id="IPR013328">
    <property type="entry name" value="6PGD_dom2"/>
</dbReference>
<keyword evidence="2" id="KW-0520">NAD</keyword>
<reference evidence="5" key="1">
    <citation type="submission" date="2020-03" db="EMBL/GenBank/DDBJ databases">
        <title>Genome of Pelagibius litoralis DSM 21314T.</title>
        <authorList>
            <person name="Wang G."/>
        </authorList>
    </citation>
    <scope>NUCLEOTIDE SEQUENCE</scope>
    <source>
        <strain evidence="5">DSM 21314</strain>
    </source>
</reference>
<protein>
    <submittedName>
        <fullName evidence="5">Mannitol dehydrogenase family protein</fullName>
    </submittedName>
</protein>
<dbReference type="RefSeq" id="WP_167227360.1">
    <property type="nucleotide sequence ID" value="NZ_JAAQPH010000015.1"/>
</dbReference>
<dbReference type="InterPro" id="IPR013118">
    <property type="entry name" value="Mannitol_DH_C"/>
</dbReference>
<dbReference type="SUPFAM" id="SSF51735">
    <property type="entry name" value="NAD(P)-binding Rossmann-fold domains"/>
    <property type="match status" value="1"/>
</dbReference>
<organism evidence="5 6">
    <name type="scientific">Pelagibius litoralis</name>
    <dbReference type="NCBI Taxonomy" id="374515"/>
    <lineage>
        <taxon>Bacteria</taxon>
        <taxon>Pseudomonadati</taxon>
        <taxon>Pseudomonadota</taxon>
        <taxon>Alphaproteobacteria</taxon>
        <taxon>Rhodospirillales</taxon>
        <taxon>Rhodovibrionaceae</taxon>
        <taxon>Pelagibius</taxon>
    </lineage>
</organism>
<dbReference type="Pfam" id="PF01232">
    <property type="entry name" value="Mannitol_dh"/>
    <property type="match status" value="1"/>
</dbReference>
<dbReference type="InterPro" id="IPR036291">
    <property type="entry name" value="NAD(P)-bd_dom_sf"/>
</dbReference>
<dbReference type="Proteomes" id="UP000761264">
    <property type="component" value="Unassembled WGS sequence"/>
</dbReference>
<dbReference type="Pfam" id="PF08125">
    <property type="entry name" value="Mannitol_dh_C"/>
    <property type="match status" value="1"/>
</dbReference>
<dbReference type="GO" id="GO:0016491">
    <property type="term" value="F:oxidoreductase activity"/>
    <property type="evidence" value="ECO:0007669"/>
    <property type="project" value="UniProtKB-KW"/>
</dbReference>
<keyword evidence="6" id="KW-1185">Reference proteome</keyword>
<dbReference type="AlphaFoldDB" id="A0A967K8Q5"/>
<name>A0A967K8Q5_9PROT</name>
<proteinExistence type="predicted"/>
<evidence type="ECO:0000259" key="4">
    <source>
        <dbReference type="Pfam" id="PF08125"/>
    </source>
</evidence>
<dbReference type="Gene3D" id="3.40.50.720">
    <property type="entry name" value="NAD(P)-binding Rossmann-like Domain"/>
    <property type="match status" value="1"/>
</dbReference>
<dbReference type="InterPro" id="IPR008927">
    <property type="entry name" value="6-PGluconate_DH-like_C_sf"/>
</dbReference>
<evidence type="ECO:0000256" key="2">
    <source>
        <dbReference type="ARBA" id="ARBA00023027"/>
    </source>
</evidence>
<evidence type="ECO:0000313" key="6">
    <source>
        <dbReference type="Proteomes" id="UP000761264"/>
    </source>
</evidence>
<dbReference type="PANTHER" id="PTHR30524">
    <property type="entry name" value="MANNITOL-1-PHOSPHATE 5-DEHYDROGENASE"/>
    <property type="match status" value="1"/>
</dbReference>
<comment type="caution">
    <text evidence="5">The sequence shown here is derived from an EMBL/GenBank/DDBJ whole genome shotgun (WGS) entry which is preliminary data.</text>
</comment>